<feature type="compositionally biased region" description="Basic and acidic residues" evidence="1">
    <location>
        <begin position="22"/>
        <end position="35"/>
    </location>
</feature>
<organism evidence="2 3">
    <name type="scientific">Colletotrichum paranaense</name>
    <dbReference type="NCBI Taxonomy" id="1914294"/>
    <lineage>
        <taxon>Eukaryota</taxon>
        <taxon>Fungi</taxon>
        <taxon>Dikarya</taxon>
        <taxon>Ascomycota</taxon>
        <taxon>Pezizomycotina</taxon>
        <taxon>Sordariomycetes</taxon>
        <taxon>Hypocreomycetidae</taxon>
        <taxon>Glomerellales</taxon>
        <taxon>Glomerellaceae</taxon>
        <taxon>Colletotrichum</taxon>
        <taxon>Colletotrichum acutatum species complex</taxon>
    </lineage>
</organism>
<keyword evidence="3" id="KW-1185">Reference proteome</keyword>
<feature type="compositionally biased region" description="Polar residues" evidence="1">
    <location>
        <begin position="77"/>
        <end position="88"/>
    </location>
</feature>
<protein>
    <submittedName>
        <fullName evidence="2">Uncharacterized protein</fullName>
    </submittedName>
</protein>
<feature type="region of interest" description="Disordered" evidence="1">
    <location>
        <begin position="15"/>
        <end position="88"/>
    </location>
</feature>
<comment type="caution">
    <text evidence="2">The sequence shown here is derived from an EMBL/GenBank/DDBJ whole genome shotgun (WGS) entry which is preliminary data.</text>
</comment>
<evidence type="ECO:0000313" key="3">
    <source>
        <dbReference type="Proteomes" id="UP001241169"/>
    </source>
</evidence>
<dbReference type="GeneID" id="85369637"/>
<dbReference type="RefSeq" id="XP_060356595.1">
    <property type="nucleotide sequence ID" value="XM_060485738.1"/>
</dbReference>
<feature type="compositionally biased region" description="Basic residues" evidence="1">
    <location>
        <begin position="47"/>
        <end position="59"/>
    </location>
</feature>
<gene>
    <name evidence="2" type="ORF">CPAR01_01449</name>
</gene>
<accession>A0ABQ9T6S3</accession>
<name>A0ABQ9T6S3_9PEZI</name>
<reference evidence="2 3" key="1">
    <citation type="submission" date="2016-10" db="EMBL/GenBank/DDBJ databases">
        <title>The genome sequence of Colletotrichum fioriniae PJ7.</title>
        <authorList>
            <person name="Baroncelli R."/>
        </authorList>
    </citation>
    <scope>NUCLEOTIDE SEQUENCE [LARGE SCALE GENOMIC DNA]</scope>
    <source>
        <strain evidence="2 3">IMI 384185</strain>
    </source>
</reference>
<proteinExistence type="predicted"/>
<sequence length="204" mass="22668">MRERLADFLGIVKKAKKRKRVKKEEKKDQKKKACERSTAAQIPQTLTRRRSFPTFQPHHHQPDRFPAGDEDPRCNRHPTSQSHSASIPNSSIAKTLSLSLSVPCNQRTCQNALDAGQILPNACVSSFSRFGRIAYTSAAASSKTCICHIALAPMAPLENEGVPFYICLPLRPTYRIGNTVASECPEKDRLLLPSKALRHVAVPI</sequence>
<evidence type="ECO:0000256" key="1">
    <source>
        <dbReference type="SAM" id="MobiDB-lite"/>
    </source>
</evidence>
<feature type="compositionally biased region" description="Basic and acidic residues" evidence="1">
    <location>
        <begin position="60"/>
        <end position="74"/>
    </location>
</feature>
<dbReference type="Proteomes" id="UP001241169">
    <property type="component" value="Unassembled WGS sequence"/>
</dbReference>
<evidence type="ECO:0000313" key="2">
    <source>
        <dbReference type="EMBL" id="KAK1547482.1"/>
    </source>
</evidence>
<dbReference type="EMBL" id="MOPA01000001">
    <property type="protein sequence ID" value="KAK1547482.1"/>
    <property type="molecule type" value="Genomic_DNA"/>
</dbReference>